<name>H7EJK8_9SPIR</name>
<dbReference type="RefSeq" id="WP_002703348.1">
    <property type="nucleotide sequence ID" value="NZ_AGRW01000041.1"/>
</dbReference>
<dbReference type="InterPro" id="IPR000055">
    <property type="entry name" value="Restrct_endonuc_typeI_TRD"/>
</dbReference>
<accession>H7EJK8</accession>
<dbReference type="eggNOG" id="COG0732">
    <property type="taxonomic scope" value="Bacteria"/>
</dbReference>
<dbReference type="InterPro" id="IPR052021">
    <property type="entry name" value="Type-I_RS_S_subunit"/>
</dbReference>
<reference evidence="5 6" key="1">
    <citation type="submission" date="2011-09" db="EMBL/GenBank/DDBJ databases">
        <title>The draft genome of Treponema saccharophilum DSM 2985.</title>
        <authorList>
            <consortium name="US DOE Joint Genome Institute (JGI-PGF)"/>
            <person name="Lucas S."/>
            <person name="Copeland A."/>
            <person name="Lapidus A."/>
            <person name="Glavina del Rio T."/>
            <person name="Dalin E."/>
            <person name="Tice H."/>
            <person name="Bruce D."/>
            <person name="Goodwin L."/>
            <person name="Pitluck S."/>
            <person name="Peters L."/>
            <person name="Kyrpides N."/>
            <person name="Mavromatis K."/>
            <person name="Ivanova N."/>
            <person name="Markowitz V."/>
            <person name="Cheng J.-F."/>
            <person name="Hugenholtz P."/>
            <person name="Woyke T."/>
            <person name="Wu D."/>
            <person name="Gronow S."/>
            <person name="Wellnitz S."/>
            <person name="Brambilla E."/>
            <person name="Klenk H.-P."/>
            <person name="Eisen J.A."/>
        </authorList>
    </citation>
    <scope>NUCLEOTIDE SEQUENCE [LARGE SCALE GENOMIC DNA]</scope>
    <source>
        <strain evidence="5 6">DSM 2985</strain>
    </source>
</reference>
<evidence type="ECO:0000313" key="5">
    <source>
        <dbReference type="EMBL" id="EIC02246.1"/>
    </source>
</evidence>
<dbReference type="OrthoDB" id="360277at2"/>
<evidence type="ECO:0000256" key="3">
    <source>
        <dbReference type="ARBA" id="ARBA00023125"/>
    </source>
</evidence>
<dbReference type="PANTHER" id="PTHR30408:SF13">
    <property type="entry name" value="TYPE I RESTRICTION ENZYME HINDI SPECIFICITY SUBUNIT"/>
    <property type="match status" value="1"/>
</dbReference>
<sequence>MKTENGKLKKYKLGEICDLNLSSLKSSDRIDEILYLDTSNITENRIADLQSFSIANAPSRAQRKVRNNTIIFSTVRPNQNHFGIIKNPQSNLIVSSGFTTLDIKNPEDFDANYVYLKLTQPYVVNYLQTLAQNSVSAYPSINPDDIGNLSFYFPPLESQQKIAAVLSTLDDKIALNRRMNAKLEQMAKRLYDHWFVQFDFPFDFACFDSAQQSTRSQSVAERSRGYKSSGGKMEYNEVLKREIPAGWEVKKLSDFAKYVDNTDSADMIVNYISTDNMLPNKAGISDSISKPLKGNFVRYEKFDVLISNIRPYFKKIWFSNLVGNCSTDVLCIRSNSESDSFFIYRTLWQDDFFDYVMQGAKGSKMPRGDKTRIMDFSVAYPSDNTDVLKKFNSFFEPLQKSIWKNESETQKLTALRDRLLPLLMNGQVEVK</sequence>
<comment type="caution">
    <text evidence="5">The sequence shown here is derived from an EMBL/GenBank/DDBJ whole genome shotgun (WGS) entry which is preliminary data.</text>
</comment>
<evidence type="ECO:0000313" key="6">
    <source>
        <dbReference type="Proteomes" id="UP000003571"/>
    </source>
</evidence>
<protein>
    <submittedName>
        <fullName evidence="5">Restriction modification system DNA specificity domain</fullName>
    </submittedName>
</protein>
<dbReference type="PATRIC" id="fig|907348.3.peg.967"/>
<proteinExistence type="inferred from homology"/>
<keyword evidence="2" id="KW-0680">Restriction system</keyword>
<organism evidence="5 6">
    <name type="scientific">Treponema saccharophilum DSM 2985</name>
    <dbReference type="NCBI Taxonomy" id="907348"/>
    <lineage>
        <taxon>Bacteria</taxon>
        <taxon>Pseudomonadati</taxon>
        <taxon>Spirochaetota</taxon>
        <taxon>Spirochaetia</taxon>
        <taxon>Spirochaetales</taxon>
        <taxon>Treponemataceae</taxon>
        <taxon>Treponema</taxon>
    </lineage>
</organism>
<gene>
    <name evidence="5" type="ORF">TresaDRAFT_1510</name>
</gene>
<keyword evidence="6" id="KW-1185">Reference proteome</keyword>
<evidence type="ECO:0000256" key="2">
    <source>
        <dbReference type="ARBA" id="ARBA00022747"/>
    </source>
</evidence>
<dbReference type="AlphaFoldDB" id="H7EJK8"/>
<dbReference type="GO" id="GO:0009307">
    <property type="term" value="P:DNA restriction-modification system"/>
    <property type="evidence" value="ECO:0007669"/>
    <property type="project" value="UniProtKB-KW"/>
</dbReference>
<keyword evidence="3" id="KW-0238">DNA-binding</keyword>
<dbReference type="Gene3D" id="3.90.220.20">
    <property type="entry name" value="DNA methylase specificity domains"/>
    <property type="match status" value="2"/>
</dbReference>
<dbReference type="STRING" id="907348.TresaDRAFT_1510"/>
<dbReference type="SUPFAM" id="SSF116734">
    <property type="entry name" value="DNA methylase specificity domain"/>
    <property type="match status" value="2"/>
</dbReference>
<feature type="domain" description="Type I restriction modification DNA specificity" evidence="4">
    <location>
        <begin position="8"/>
        <end position="185"/>
    </location>
</feature>
<dbReference type="InterPro" id="IPR044946">
    <property type="entry name" value="Restrct_endonuc_typeI_TRD_sf"/>
</dbReference>
<dbReference type="Proteomes" id="UP000003571">
    <property type="component" value="Unassembled WGS sequence"/>
</dbReference>
<evidence type="ECO:0000256" key="1">
    <source>
        <dbReference type="ARBA" id="ARBA00010923"/>
    </source>
</evidence>
<evidence type="ECO:0000259" key="4">
    <source>
        <dbReference type="Pfam" id="PF01420"/>
    </source>
</evidence>
<dbReference type="GO" id="GO:0003677">
    <property type="term" value="F:DNA binding"/>
    <property type="evidence" value="ECO:0007669"/>
    <property type="project" value="UniProtKB-KW"/>
</dbReference>
<dbReference type="EMBL" id="AGRW01000041">
    <property type="protein sequence ID" value="EIC02246.1"/>
    <property type="molecule type" value="Genomic_DNA"/>
</dbReference>
<comment type="similarity">
    <text evidence="1">Belongs to the type-I restriction system S methylase family.</text>
</comment>
<dbReference type="PANTHER" id="PTHR30408">
    <property type="entry name" value="TYPE-1 RESTRICTION ENZYME ECOKI SPECIFICITY PROTEIN"/>
    <property type="match status" value="1"/>
</dbReference>
<dbReference type="Pfam" id="PF01420">
    <property type="entry name" value="Methylase_S"/>
    <property type="match status" value="1"/>
</dbReference>